<dbReference type="STRING" id="7574.A0A1S3J957"/>
<organism evidence="11 12">
    <name type="scientific">Lingula anatina</name>
    <name type="common">Brachiopod</name>
    <name type="synonym">Lingula unguis</name>
    <dbReference type="NCBI Taxonomy" id="7574"/>
    <lineage>
        <taxon>Eukaryota</taxon>
        <taxon>Metazoa</taxon>
        <taxon>Spiralia</taxon>
        <taxon>Lophotrochozoa</taxon>
        <taxon>Brachiopoda</taxon>
        <taxon>Linguliformea</taxon>
        <taxon>Lingulata</taxon>
        <taxon>Lingulida</taxon>
        <taxon>Linguloidea</taxon>
        <taxon>Lingulidae</taxon>
        <taxon>Lingula</taxon>
    </lineage>
</organism>
<dbReference type="InterPro" id="IPR000219">
    <property type="entry name" value="DH_dom"/>
</dbReference>
<evidence type="ECO:0000259" key="10">
    <source>
        <dbReference type="PROSITE" id="PS50081"/>
    </source>
</evidence>
<keyword evidence="4" id="KW-0479">Metal-binding</keyword>
<keyword evidence="11" id="KW-1185">Reference proteome</keyword>
<dbReference type="GO" id="GO:0008270">
    <property type="term" value="F:zinc ion binding"/>
    <property type="evidence" value="ECO:0007669"/>
    <property type="project" value="UniProtKB-KW"/>
</dbReference>
<dbReference type="InterPro" id="IPR046349">
    <property type="entry name" value="C1-like_sf"/>
</dbReference>
<feature type="compositionally biased region" description="Low complexity" evidence="8">
    <location>
        <begin position="1850"/>
        <end position="1887"/>
    </location>
</feature>
<feature type="compositionally biased region" description="Basic and acidic residues" evidence="8">
    <location>
        <begin position="1366"/>
        <end position="1375"/>
    </location>
</feature>
<dbReference type="PANTHER" id="PTHR13944">
    <property type="entry name" value="AGAP007712-PA"/>
    <property type="match status" value="1"/>
</dbReference>
<feature type="compositionally biased region" description="Basic and acidic residues" evidence="8">
    <location>
        <begin position="1902"/>
        <end position="1914"/>
    </location>
</feature>
<dbReference type="PROSITE" id="PS50081">
    <property type="entry name" value="ZF_DAG_PE_2"/>
    <property type="match status" value="1"/>
</dbReference>
<feature type="region of interest" description="Disordered" evidence="8">
    <location>
        <begin position="151"/>
        <end position="180"/>
    </location>
</feature>
<dbReference type="PANTHER" id="PTHR13944:SF21">
    <property type="entry name" value="CYSTS, ISOFORM C"/>
    <property type="match status" value="1"/>
</dbReference>
<feature type="region of interest" description="Disordered" evidence="8">
    <location>
        <begin position="1844"/>
        <end position="1933"/>
    </location>
</feature>
<feature type="region of interest" description="Disordered" evidence="8">
    <location>
        <begin position="1488"/>
        <end position="1514"/>
    </location>
</feature>
<dbReference type="Proteomes" id="UP000085678">
    <property type="component" value="Unplaced"/>
</dbReference>
<feature type="domain" description="DH" evidence="9">
    <location>
        <begin position="732"/>
        <end position="923"/>
    </location>
</feature>
<dbReference type="InterPro" id="IPR051632">
    <property type="entry name" value="Rho_GEF"/>
</dbReference>
<feature type="compositionally biased region" description="Polar residues" evidence="8">
    <location>
        <begin position="319"/>
        <end position="333"/>
    </location>
</feature>
<feature type="region of interest" description="Disordered" evidence="8">
    <location>
        <begin position="1174"/>
        <end position="1196"/>
    </location>
</feature>
<feature type="compositionally biased region" description="Low complexity" evidence="8">
    <location>
        <begin position="235"/>
        <end position="249"/>
    </location>
</feature>
<keyword evidence="6" id="KW-0862">Zinc</keyword>
<feature type="compositionally biased region" description="Basic and acidic residues" evidence="8">
    <location>
        <begin position="1495"/>
        <end position="1511"/>
    </location>
</feature>
<dbReference type="SMART" id="SM00325">
    <property type="entry name" value="RhoGEF"/>
    <property type="match status" value="1"/>
</dbReference>
<dbReference type="SMART" id="SM00109">
    <property type="entry name" value="C1"/>
    <property type="match status" value="1"/>
</dbReference>
<accession>A0A1S3J957</accession>
<evidence type="ECO:0000256" key="4">
    <source>
        <dbReference type="ARBA" id="ARBA00022723"/>
    </source>
</evidence>
<protein>
    <submittedName>
        <fullName evidence="12">Rho guanine nucleotide exchange factor 28 isoform X1</fullName>
    </submittedName>
</protein>
<dbReference type="RefSeq" id="XP_013406404.1">
    <property type="nucleotide sequence ID" value="XM_013550950.1"/>
</dbReference>
<dbReference type="InterPro" id="IPR041020">
    <property type="entry name" value="PH_16"/>
</dbReference>
<dbReference type="Pfam" id="PF00130">
    <property type="entry name" value="C1_1"/>
    <property type="match status" value="1"/>
</dbReference>
<feature type="compositionally biased region" description="Basic residues" evidence="8">
    <location>
        <begin position="1"/>
        <end position="25"/>
    </location>
</feature>
<feature type="region of interest" description="Disordered" evidence="8">
    <location>
        <begin position="1365"/>
        <end position="1384"/>
    </location>
</feature>
<name>A0A1S3J957_LINAN</name>
<feature type="region of interest" description="Disordered" evidence="8">
    <location>
        <begin position="205"/>
        <end position="224"/>
    </location>
</feature>
<keyword evidence="5" id="KW-0863">Zinc-finger</keyword>
<feature type="region of interest" description="Disordered" evidence="8">
    <location>
        <begin position="232"/>
        <end position="338"/>
    </location>
</feature>
<dbReference type="Pfam" id="PF00621">
    <property type="entry name" value="RhoGEF"/>
    <property type="match status" value="1"/>
</dbReference>
<sequence length="1933" mass="218187">MKQLKMVRKKLRKKLRKNSSTKKIHAKEERRDSLNRFSTSCPSLADPEVPYKYNDHHQSMLNIGEERDDQVEEEEEEDDDEDEVDYPANDSEELSQYPSVRNSAQNHSTNTASDMRNIDEGVKIRINDVTVDSSEDNYDVLDPVMHSKDLYQETSPSAGTTGTLEENTPHKNVKPKQRRWSHHVMGMSVEKQQFRNKLLAVSGKSMSLSSLDSAAEESEEEEGYIHKQLGNHKTSASLSPGSSSSLSAGTDLTGMNPRHSWAGSYTTDIIGSPEASGARNGMSPPDRPLSQGNSSIRSLTDIGLDLNSSNESQKDAMAPNQTNVSTTATSNPPMSVRTPKQKNVTLLQQSKMSVSTPSLSSVKEGEVADCRRSGTFNEGHITKEEAFTEKQSHVTIRKLVEEHDALRKSQENGMTDEESKRKARVSMIEFLNEKKSVKQWGRRSVIETMREFWLPANFEEDEENMEQEQKKEPKEEKKRKLSFMQKFGSHRQKRKDKEGKKTHQFVSVSFSNSTSCDICGKTLANKPAVSCENCSINVHDSSCKDSVPPCLKLKKDKRPYRREIQERCPPPVGGQQGGPILKSSQSFVEAGSVPAGRVKQTSVSFSSLPNRNSSPNDQLNAGRWSSGAYSQWRRVAAKLGIDKAIAEESQESLDGASISMGQDPSTLSLQSRLRNNLEDTVSLSMESLDEGAQVEFEDDEDLMIRGPEPEAWSVYVNKKEISKLGLSKKDVKRQDHLWEIVMTEKHHLRTLKIMQRVYSHGLVHEVGLPPELVDRLFPRLEDLIDISATFLQRLQERQDEHPNKFVSQIGDLLIEQFDSPSSTRMVSAFGEFCSKKKEAEALYKDLFKQEKKFQNFIRKCSGNGLCKHHSIPDCILLVTQRLTKMPTLIEAVIKKTQETNPDHALLKKADMLARNILNAIDAQVDAKEKEQRLIEIYNKLDVRSTAVYKGKKFKKSDLLSNNRKLVYESTIAWKTARGKTIDVLIVVLSDLVFFLQENNQKYTFFTQDNKASVVSLYKLLVREKGATRDNKGVYVISQSKDTPEMYEFVCKSGEERKQMINIVSAAIRNCPEEDDDEGVPSESEEERKIREARAQKVRECLSFLQRSQDQIRELLKDRLHAVFDMFDHQPKEEHLLQPYGQDEDANPAEWIDRAAKEAERLSWLLQSGSTNLSRSVSSVGEHQSGSYTPPPVPKRSETFGGFEVSADTETVDSDIVVDKMLDHLTKVTNNQFECSIDSMSGAVPLNLDTGACVNSYDDRNIAHQKLNDIEESRESVDTGESIEHGVYLQKKRYSVMGIGIEEGQNLASSEEKLRVRRKSRSPLDWIKRKASLQVTTSHELLGEATKPFWSSRTKIAKMRRSSILRHNSDAGEHKSVQASRSGPQLRRVESFAGFGQSDGSSGSVKRRPPPFPKDDDGSFSSFQSFNKDGGVDTDSAIASDTTTVSNSSSSKKLIRRGSGNILVSHEGVYRPQRDPALQKLKRTSTFLSGLLPTRNAEKDDSPDVRHSDKSSDLGSISEFSISSVSLIPPVREQAACLEQILRYLAQAMHASIHQNTRLERCKAHLVESNEKVEKLTAETKQYQERKGTFRHNQQLEELRRLQSSINTERTDWEKTKERERMRLEAERETVEEHRKDIEKQQAEMEQQREELKRQRAAFQRQIDLFEQRQQQIQQEQQKEQQQLLQLQQQQQQLQKQLSSGNMIKSGLKDVNSTSVKNDKFSTTGKENNSLDPTRLSPQGLVISHRRSASADWNKDSNDKRATEGEAFEPMKEEYARSLQEPLNRKTRSDDRRISHHVFEGQNRRADTMPSLGISKRDTRENLPIHLVSATNEQKLQGAALKQQFPHKLGSSNSSPSFSGIIPKKLASSSSSSQPSSHNSQSNKSASLKHNSSGGGGMLPMKLAERSRSDSKERSQSMSSPQSAGKKDQSVIYF</sequence>
<feature type="compositionally biased region" description="Basic and acidic residues" evidence="8">
    <location>
        <begin position="467"/>
        <end position="478"/>
    </location>
</feature>
<dbReference type="SUPFAM" id="SSF57889">
    <property type="entry name" value="Cysteine-rich domain"/>
    <property type="match status" value="1"/>
</dbReference>
<evidence type="ECO:0000313" key="12">
    <source>
        <dbReference type="RefSeq" id="XP_013406404.1"/>
    </source>
</evidence>
<dbReference type="InterPro" id="IPR035899">
    <property type="entry name" value="DBL_dom_sf"/>
</dbReference>
<dbReference type="OrthoDB" id="28045at2759"/>
<dbReference type="SUPFAM" id="SSF50729">
    <property type="entry name" value="PH domain-like"/>
    <property type="match status" value="1"/>
</dbReference>
<feature type="coiled-coil region" evidence="7">
    <location>
        <begin position="1558"/>
        <end position="1585"/>
    </location>
</feature>
<evidence type="ECO:0000256" key="5">
    <source>
        <dbReference type="ARBA" id="ARBA00022771"/>
    </source>
</evidence>
<evidence type="ECO:0000313" key="11">
    <source>
        <dbReference type="Proteomes" id="UP000085678"/>
    </source>
</evidence>
<dbReference type="GO" id="GO:0035023">
    <property type="term" value="P:regulation of Rho protein signal transduction"/>
    <property type="evidence" value="ECO:0007669"/>
    <property type="project" value="TreeGrafter"/>
</dbReference>
<feature type="region of interest" description="Disordered" evidence="8">
    <location>
        <begin position="1609"/>
        <end position="1652"/>
    </location>
</feature>
<dbReference type="InParanoid" id="A0A1S3J957"/>
<feature type="compositionally biased region" description="Basic and acidic residues" evidence="8">
    <location>
        <begin position="1782"/>
        <end position="1806"/>
    </location>
</feature>
<dbReference type="SUPFAM" id="SSF48065">
    <property type="entry name" value="DBL homology domain (DH-domain)"/>
    <property type="match status" value="1"/>
</dbReference>
<feature type="region of interest" description="Disordered" evidence="8">
    <location>
        <begin position="460"/>
        <end position="502"/>
    </location>
</feature>
<feature type="domain" description="Phorbol-ester/DAG-type" evidence="10">
    <location>
        <begin position="502"/>
        <end position="550"/>
    </location>
</feature>
<dbReference type="GO" id="GO:0005737">
    <property type="term" value="C:cytoplasm"/>
    <property type="evidence" value="ECO:0007669"/>
    <property type="project" value="UniProtKB-SubCell"/>
</dbReference>
<dbReference type="CDD" id="cd20815">
    <property type="entry name" value="C1_p190RhoGEF-like"/>
    <property type="match status" value="1"/>
</dbReference>
<keyword evidence="2" id="KW-0963">Cytoplasm</keyword>
<evidence type="ECO:0000259" key="9">
    <source>
        <dbReference type="PROSITE" id="PS50010"/>
    </source>
</evidence>
<keyword evidence="3" id="KW-0597">Phosphoprotein</keyword>
<feature type="compositionally biased region" description="Polar residues" evidence="8">
    <location>
        <begin position="1174"/>
        <end position="1187"/>
    </location>
</feature>
<dbReference type="PROSITE" id="PS50010">
    <property type="entry name" value="DH_2"/>
    <property type="match status" value="1"/>
</dbReference>
<gene>
    <name evidence="12" type="primary">LOC106170911</name>
</gene>
<dbReference type="GO" id="GO:0005085">
    <property type="term" value="F:guanyl-nucleotide exchange factor activity"/>
    <property type="evidence" value="ECO:0007669"/>
    <property type="project" value="InterPro"/>
</dbReference>
<comment type="subcellular location">
    <subcellularLocation>
        <location evidence="1">Cytoplasm</location>
    </subcellularLocation>
</comment>
<feature type="compositionally biased region" description="Polar residues" evidence="8">
    <location>
        <begin position="94"/>
        <end position="114"/>
    </location>
</feature>
<feature type="compositionally biased region" description="Polar residues" evidence="8">
    <location>
        <begin position="152"/>
        <end position="166"/>
    </location>
</feature>
<dbReference type="Gene3D" id="3.30.60.20">
    <property type="match status" value="1"/>
</dbReference>
<feature type="compositionally biased region" description="Basic and acidic residues" evidence="8">
    <location>
        <begin position="1924"/>
        <end position="1933"/>
    </location>
</feature>
<dbReference type="CDD" id="cd00160">
    <property type="entry name" value="RhoGEF"/>
    <property type="match status" value="1"/>
</dbReference>
<feature type="region of interest" description="Disordered" evidence="8">
    <location>
        <begin position="603"/>
        <end position="623"/>
    </location>
</feature>
<dbReference type="Pfam" id="PF17838">
    <property type="entry name" value="PH_16"/>
    <property type="match status" value="1"/>
</dbReference>
<proteinExistence type="predicted"/>
<dbReference type="InterPro" id="IPR011993">
    <property type="entry name" value="PH-like_dom_sf"/>
</dbReference>
<dbReference type="InterPro" id="IPR002219">
    <property type="entry name" value="PKC_DAG/PE"/>
</dbReference>
<feature type="compositionally biased region" description="Polar residues" evidence="8">
    <location>
        <begin position="1710"/>
        <end position="1731"/>
    </location>
</feature>
<dbReference type="Gene3D" id="1.20.900.10">
    <property type="entry name" value="Dbl homology (DH) domain"/>
    <property type="match status" value="1"/>
</dbReference>
<feature type="region of interest" description="Disordered" evidence="8">
    <location>
        <begin position="1"/>
        <end position="119"/>
    </location>
</feature>
<feature type="compositionally biased region" description="Acidic residues" evidence="8">
    <location>
        <begin position="66"/>
        <end position="93"/>
    </location>
</feature>
<dbReference type="Gene3D" id="2.30.29.30">
    <property type="entry name" value="Pleckstrin-homology domain (PH domain)/Phosphotyrosine-binding domain (PTB)"/>
    <property type="match status" value="1"/>
</dbReference>
<evidence type="ECO:0000256" key="1">
    <source>
        <dbReference type="ARBA" id="ARBA00004496"/>
    </source>
</evidence>
<feature type="compositionally biased region" description="Basic residues" evidence="8">
    <location>
        <begin position="171"/>
        <end position="180"/>
    </location>
</feature>
<evidence type="ECO:0000256" key="7">
    <source>
        <dbReference type="SAM" id="Coils"/>
    </source>
</evidence>
<feature type="region of interest" description="Disordered" evidence="8">
    <location>
        <begin position="1704"/>
        <end position="1819"/>
    </location>
</feature>
<feature type="compositionally biased region" description="Basic and acidic residues" evidence="8">
    <location>
        <begin position="1752"/>
        <end position="1775"/>
    </location>
</feature>
<feature type="region of interest" description="Disordered" evidence="8">
    <location>
        <begin position="1393"/>
        <end position="1425"/>
    </location>
</feature>
<keyword evidence="7" id="KW-0175">Coiled coil</keyword>
<feature type="compositionally biased region" description="Polar residues" evidence="8">
    <location>
        <begin position="603"/>
        <end position="619"/>
    </location>
</feature>
<dbReference type="KEGG" id="lak:106170911"/>
<dbReference type="GeneID" id="106170911"/>
<evidence type="ECO:0000256" key="3">
    <source>
        <dbReference type="ARBA" id="ARBA00022553"/>
    </source>
</evidence>
<reference evidence="12" key="1">
    <citation type="submission" date="2025-08" db="UniProtKB">
        <authorList>
            <consortium name="RefSeq"/>
        </authorList>
    </citation>
    <scope>IDENTIFICATION</scope>
    <source>
        <tissue evidence="12">Gonads</tissue>
    </source>
</reference>
<dbReference type="CDD" id="cd13329">
    <property type="entry name" value="PH_RhoGEF"/>
    <property type="match status" value="1"/>
</dbReference>
<evidence type="ECO:0000256" key="8">
    <source>
        <dbReference type="SAM" id="MobiDB-lite"/>
    </source>
</evidence>
<evidence type="ECO:0000256" key="6">
    <source>
        <dbReference type="ARBA" id="ARBA00022833"/>
    </source>
</evidence>
<evidence type="ECO:0000256" key="2">
    <source>
        <dbReference type="ARBA" id="ARBA00022490"/>
    </source>
</evidence>